<sequence length="83" mass="9362">MLMKICDIFAFILNASKSLPKVRLPISRGRDGLEVRPSGVGAANHSSKNAISINKFFLWVWCEYPDPKKTLWYLHQSSKEGAP</sequence>
<dbReference type="EMBL" id="CM047908">
    <property type="protein sequence ID" value="KAJ0082142.1"/>
    <property type="molecule type" value="Genomic_DNA"/>
</dbReference>
<accession>A0ACC1A515</accession>
<proteinExistence type="predicted"/>
<gene>
    <name evidence="1" type="ORF">Patl1_12302</name>
</gene>
<protein>
    <submittedName>
        <fullName evidence="1">Uncharacterized protein</fullName>
    </submittedName>
</protein>
<evidence type="ECO:0000313" key="2">
    <source>
        <dbReference type="Proteomes" id="UP001164250"/>
    </source>
</evidence>
<organism evidence="1 2">
    <name type="scientific">Pistacia atlantica</name>
    <dbReference type="NCBI Taxonomy" id="434234"/>
    <lineage>
        <taxon>Eukaryota</taxon>
        <taxon>Viridiplantae</taxon>
        <taxon>Streptophyta</taxon>
        <taxon>Embryophyta</taxon>
        <taxon>Tracheophyta</taxon>
        <taxon>Spermatophyta</taxon>
        <taxon>Magnoliopsida</taxon>
        <taxon>eudicotyledons</taxon>
        <taxon>Gunneridae</taxon>
        <taxon>Pentapetalae</taxon>
        <taxon>rosids</taxon>
        <taxon>malvids</taxon>
        <taxon>Sapindales</taxon>
        <taxon>Anacardiaceae</taxon>
        <taxon>Pistacia</taxon>
    </lineage>
</organism>
<dbReference type="Proteomes" id="UP001164250">
    <property type="component" value="Chromosome 12"/>
</dbReference>
<reference evidence="2" key="1">
    <citation type="journal article" date="2023" name="G3 (Bethesda)">
        <title>Genome assembly and association tests identify interacting loci associated with vigor, precocity, and sex in interspecific pistachio rootstocks.</title>
        <authorList>
            <person name="Palmer W."/>
            <person name="Jacygrad E."/>
            <person name="Sagayaradj S."/>
            <person name="Cavanaugh K."/>
            <person name="Han R."/>
            <person name="Bertier L."/>
            <person name="Beede B."/>
            <person name="Kafkas S."/>
            <person name="Golino D."/>
            <person name="Preece J."/>
            <person name="Michelmore R."/>
        </authorList>
    </citation>
    <scope>NUCLEOTIDE SEQUENCE [LARGE SCALE GENOMIC DNA]</scope>
</reference>
<keyword evidence="2" id="KW-1185">Reference proteome</keyword>
<name>A0ACC1A515_9ROSI</name>
<evidence type="ECO:0000313" key="1">
    <source>
        <dbReference type="EMBL" id="KAJ0082142.1"/>
    </source>
</evidence>
<comment type="caution">
    <text evidence="1">The sequence shown here is derived from an EMBL/GenBank/DDBJ whole genome shotgun (WGS) entry which is preliminary data.</text>
</comment>